<dbReference type="Pfam" id="PF17853">
    <property type="entry name" value="GGDEF_2"/>
    <property type="match status" value="1"/>
</dbReference>
<reference evidence="6 7" key="1">
    <citation type="submission" date="2016-10" db="EMBL/GenBank/DDBJ databases">
        <authorList>
            <person name="de Groot N.N."/>
        </authorList>
    </citation>
    <scope>NUCLEOTIDE SEQUENCE [LARGE SCALE GENOMIC DNA]</scope>
    <source>
        <strain evidence="6 7">CGMCC 4.5739</strain>
    </source>
</reference>
<feature type="domain" description="PucR C-terminal helix-turn-helix" evidence="3">
    <location>
        <begin position="384"/>
        <end position="442"/>
    </location>
</feature>
<dbReference type="InterPro" id="IPR051448">
    <property type="entry name" value="CdaR-like_regulators"/>
</dbReference>
<evidence type="ECO:0000259" key="3">
    <source>
        <dbReference type="Pfam" id="PF13556"/>
    </source>
</evidence>
<dbReference type="InterPro" id="IPR025751">
    <property type="entry name" value="RsbRD_N_dom"/>
</dbReference>
<protein>
    <submittedName>
        <fullName evidence="6">PucR C-terminal helix-turn-helix domain-containing protein</fullName>
    </submittedName>
</protein>
<dbReference type="AlphaFoldDB" id="A0A1I1G001"/>
<feature type="domain" description="RsbT co-antagonist protein RsbRD N-terminal" evidence="4">
    <location>
        <begin position="79"/>
        <end position="218"/>
    </location>
</feature>
<keyword evidence="7" id="KW-1185">Reference proteome</keyword>
<evidence type="ECO:0000256" key="2">
    <source>
        <dbReference type="SAM" id="MobiDB-lite"/>
    </source>
</evidence>
<evidence type="ECO:0000259" key="4">
    <source>
        <dbReference type="Pfam" id="PF14361"/>
    </source>
</evidence>
<feature type="domain" description="CdaR GGDEF-like" evidence="5">
    <location>
        <begin position="230"/>
        <end position="335"/>
    </location>
</feature>
<name>A0A1I1G001_9ACTN</name>
<evidence type="ECO:0000256" key="1">
    <source>
        <dbReference type="ARBA" id="ARBA00006754"/>
    </source>
</evidence>
<dbReference type="Pfam" id="PF14361">
    <property type="entry name" value="RsbRD_N"/>
    <property type="match status" value="1"/>
</dbReference>
<dbReference type="Proteomes" id="UP000199207">
    <property type="component" value="Unassembled WGS sequence"/>
</dbReference>
<dbReference type="PANTHER" id="PTHR33744">
    <property type="entry name" value="CARBOHYDRATE DIACID REGULATOR"/>
    <property type="match status" value="1"/>
</dbReference>
<gene>
    <name evidence="6" type="ORF">SAMN05421773_101864</name>
</gene>
<dbReference type="STRING" id="910347.SAMN05421773_101864"/>
<comment type="similarity">
    <text evidence="1">Belongs to the CdaR family.</text>
</comment>
<evidence type="ECO:0000313" key="6">
    <source>
        <dbReference type="EMBL" id="SFC02633.1"/>
    </source>
</evidence>
<feature type="region of interest" description="Disordered" evidence="2">
    <location>
        <begin position="1"/>
        <end position="57"/>
    </location>
</feature>
<dbReference type="InterPro" id="IPR041522">
    <property type="entry name" value="CdaR_GGDEF"/>
</dbReference>
<feature type="compositionally biased region" description="Low complexity" evidence="2">
    <location>
        <begin position="13"/>
        <end position="25"/>
    </location>
</feature>
<dbReference type="InterPro" id="IPR025736">
    <property type="entry name" value="PucR_C-HTH_dom"/>
</dbReference>
<organism evidence="6 7">
    <name type="scientific">Streptomyces aidingensis</name>
    <dbReference type="NCBI Taxonomy" id="910347"/>
    <lineage>
        <taxon>Bacteria</taxon>
        <taxon>Bacillati</taxon>
        <taxon>Actinomycetota</taxon>
        <taxon>Actinomycetes</taxon>
        <taxon>Kitasatosporales</taxon>
        <taxon>Streptomycetaceae</taxon>
        <taxon>Streptomyces</taxon>
    </lineage>
</organism>
<feature type="compositionally biased region" description="Basic and acidic residues" evidence="2">
    <location>
        <begin position="1"/>
        <end position="12"/>
    </location>
</feature>
<dbReference type="Gene3D" id="1.10.10.2840">
    <property type="entry name" value="PucR C-terminal helix-turn-helix domain"/>
    <property type="match status" value="1"/>
</dbReference>
<accession>A0A1I1G001</accession>
<dbReference type="PANTHER" id="PTHR33744:SF1">
    <property type="entry name" value="DNA-BINDING TRANSCRIPTIONAL ACTIVATOR ADER"/>
    <property type="match status" value="1"/>
</dbReference>
<evidence type="ECO:0000313" key="7">
    <source>
        <dbReference type="Proteomes" id="UP000199207"/>
    </source>
</evidence>
<evidence type="ECO:0000259" key="5">
    <source>
        <dbReference type="Pfam" id="PF17853"/>
    </source>
</evidence>
<dbReference type="InterPro" id="IPR042070">
    <property type="entry name" value="PucR_C-HTH_sf"/>
</dbReference>
<dbReference type="Pfam" id="PF13556">
    <property type="entry name" value="HTH_30"/>
    <property type="match status" value="1"/>
</dbReference>
<proteinExistence type="inferred from homology"/>
<dbReference type="OrthoDB" id="3196285at2"/>
<dbReference type="EMBL" id="FOLM01000001">
    <property type="protein sequence ID" value="SFC02633.1"/>
    <property type="molecule type" value="Genomic_DNA"/>
</dbReference>
<sequence>MQPLVRTRERATRPPALATAAERSAPPAPGRAEPARRRAGTMTRTQPVSPAALPAGTGRNAESVAVLRRTARLLMHRLPQFTDQVAELINHQEPAYRSPAMDSDMLWHEVHRSLRHSVGCLINPQELSDAARRCTWRIGADRARQGLPLDALLHAFRLGGGAVWRELLDIAAQRDPESMRLLVHVAGDVWNFVDEHCSIAAEAYRATEREMSWRRENRLRLMTEALLEGTARVSDLPDIAAALDMPERGRYAVAAVAGPRRAALHGGPGQSAGLVWHRTETADFAIAPVAEGGPGKLAEELRARTGPGVRVGISPAVDGLAAVGEARQLAEKALAACPADGRVALLEEHLAAALVVSSPELGSVLTDRVLGPLLKLEPMDRDLLLETLTAWLECDASAQRAGERLSCHRNTVLNRLRRYERLTGRSLASPRETAELSLALTAHRMLRTP</sequence>